<dbReference type="EMBL" id="LR134406">
    <property type="protein sequence ID" value="VEH70193.1"/>
    <property type="molecule type" value="Genomic_DNA"/>
</dbReference>
<evidence type="ECO:0000313" key="2">
    <source>
        <dbReference type="EMBL" id="VEH70193.1"/>
    </source>
</evidence>
<dbReference type="AlphaFoldDB" id="A0A3N4D3N3"/>
<proteinExistence type="predicted"/>
<reference evidence="1" key="2">
    <citation type="submission" date="2021-03" db="EMBL/GenBank/DDBJ databases">
        <title>Human Oral Microbial Genomes.</title>
        <authorList>
            <person name="Johnston C.D."/>
            <person name="Chen T."/>
            <person name="Dewhirst F.E."/>
        </authorList>
    </citation>
    <scope>NUCLEOTIDE SEQUENCE</scope>
    <source>
        <strain evidence="1">F0714</strain>
    </source>
</reference>
<dbReference type="EMBL" id="CP072385">
    <property type="protein sequence ID" value="QUC09819.1"/>
    <property type="molecule type" value="Genomic_DNA"/>
</dbReference>
<gene>
    <name evidence="1" type="ORF">J5A53_08150</name>
    <name evidence="2" type="ORF">NCTC12967_01482</name>
</gene>
<dbReference type="RefSeq" id="WP_014846568.1">
    <property type="nucleotide sequence ID" value="NZ_CAJZDL010000075.1"/>
</dbReference>
<sequence>MTGGQHGLMRRLRRFLSPAEELEAEDLKERSRDCGASPLSECCDRSRVKVRGTVRWVTSLDMGGVEALLTDGTGSIELNWTGRRRLDCITPGCDLVVQGRISSGDNGRIMYNPEFEVVS</sequence>
<dbReference type="Proteomes" id="UP000273044">
    <property type="component" value="Chromosome"/>
</dbReference>
<reference evidence="2 3" key="1">
    <citation type="submission" date="2018-12" db="EMBL/GenBank/DDBJ databases">
        <authorList>
            <consortium name="Pathogen Informatics"/>
        </authorList>
    </citation>
    <scope>NUCLEOTIDE SEQUENCE [LARGE SCALE GENOMIC DNA]</scope>
    <source>
        <strain evidence="2 3">NCTC12967</strain>
    </source>
</reference>
<name>A0A3N4D3N3_9ACTN</name>
<organism evidence="2 3">
    <name type="scientific">Arachnia propionica</name>
    <dbReference type="NCBI Taxonomy" id="1750"/>
    <lineage>
        <taxon>Bacteria</taxon>
        <taxon>Bacillati</taxon>
        <taxon>Actinomycetota</taxon>
        <taxon>Actinomycetes</taxon>
        <taxon>Propionibacteriales</taxon>
        <taxon>Propionibacteriaceae</taxon>
        <taxon>Arachnia</taxon>
    </lineage>
</organism>
<dbReference type="Gene3D" id="2.40.50.140">
    <property type="entry name" value="Nucleic acid-binding proteins"/>
    <property type="match status" value="1"/>
</dbReference>
<evidence type="ECO:0000313" key="3">
    <source>
        <dbReference type="Proteomes" id="UP000273044"/>
    </source>
</evidence>
<protein>
    <submittedName>
        <fullName evidence="1">OB-fold nucleic acid binding domain-containing protein</fullName>
    </submittedName>
</protein>
<dbReference type="GeneID" id="64406954"/>
<dbReference type="OMA" id="GQEVTMI"/>
<evidence type="ECO:0000313" key="1">
    <source>
        <dbReference type="EMBL" id="QUC09819.1"/>
    </source>
</evidence>
<keyword evidence="3" id="KW-1185">Reference proteome</keyword>
<dbReference type="Proteomes" id="UP000677180">
    <property type="component" value="Chromosome"/>
</dbReference>
<dbReference type="OrthoDB" id="3268233at2"/>
<dbReference type="InterPro" id="IPR012340">
    <property type="entry name" value="NA-bd_OB-fold"/>
</dbReference>
<dbReference type="CDD" id="cd04488">
    <property type="entry name" value="RecG_wedge_OBF"/>
    <property type="match status" value="1"/>
</dbReference>
<accession>A0A3N4D3N3</accession>